<dbReference type="VEuPathDB" id="VectorBase:AARA014229"/>
<dbReference type="EnsemblMetazoa" id="AARA014229-RB">
    <property type="protein sequence ID" value="AARA014229-PB"/>
    <property type="gene ID" value="AARA014229"/>
</dbReference>
<protein>
    <submittedName>
        <fullName evidence="1">Uncharacterized protein</fullName>
    </submittedName>
</protein>
<reference evidence="1" key="2">
    <citation type="submission" date="2022-08" db="UniProtKB">
        <authorList>
            <consortium name="EnsemblMetazoa"/>
        </authorList>
    </citation>
    <scope>IDENTIFICATION</scope>
    <source>
        <strain evidence="1">Dongola</strain>
    </source>
</reference>
<dbReference type="Proteomes" id="UP000075840">
    <property type="component" value="Unassembled WGS sequence"/>
</dbReference>
<name>A0A182IFG2_ANOAR</name>
<organism evidence="1 2">
    <name type="scientific">Anopheles arabiensis</name>
    <name type="common">Mosquito</name>
    <dbReference type="NCBI Taxonomy" id="7173"/>
    <lineage>
        <taxon>Eukaryota</taxon>
        <taxon>Metazoa</taxon>
        <taxon>Ecdysozoa</taxon>
        <taxon>Arthropoda</taxon>
        <taxon>Hexapoda</taxon>
        <taxon>Insecta</taxon>
        <taxon>Pterygota</taxon>
        <taxon>Neoptera</taxon>
        <taxon>Endopterygota</taxon>
        <taxon>Diptera</taxon>
        <taxon>Nematocera</taxon>
        <taxon>Culicoidea</taxon>
        <taxon>Culicidae</taxon>
        <taxon>Anophelinae</taxon>
        <taxon>Anopheles</taxon>
    </lineage>
</organism>
<dbReference type="EnsemblMetazoa" id="AARA014229-RA">
    <property type="protein sequence ID" value="AARA014229-PA"/>
    <property type="gene ID" value="AARA014229"/>
</dbReference>
<dbReference type="AlphaFoldDB" id="A0A182IFG2"/>
<reference evidence="2" key="1">
    <citation type="submission" date="2013-03" db="EMBL/GenBank/DDBJ databases">
        <title>The Genome Sequence of Anopheles arabiensis DONG5_A.</title>
        <authorList>
            <consortium name="The Broad Institute Genomics Platform"/>
            <person name="Neafsey D.E."/>
            <person name="Howell P."/>
            <person name="Walker B."/>
            <person name="Young S.K."/>
            <person name="Zeng Q."/>
            <person name="Gargeya S."/>
            <person name="Fitzgerald M."/>
            <person name="Haas B."/>
            <person name="Abouelleil A."/>
            <person name="Allen A.W."/>
            <person name="Alvarado L."/>
            <person name="Arachchi H.M."/>
            <person name="Berlin A.M."/>
            <person name="Chapman S.B."/>
            <person name="Gainer-Dewar J."/>
            <person name="Goldberg J."/>
            <person name="Griggs A."/>
            <person name="Gujja S."/>
            <person name="Hansen M."/>
            <person name="Howarth C."/>
            <person name="Imamovic A."/>
            <person name="Ireland A."/>
            <person name="Larimer J."/>
            <person name="McCowan C."/>
            <person name="Murphy C."/>
            <person name="Pearson M."/>
            <person name="Poon T.W."/>
            <person name="Priest M."/>
            <person name="Roberts A."/>
            <person name="Saif S."/>
            <person name="Shea T."/>
            <person name="Sisk P."/>
            <person name="Sykes S."/>
            <person name="Wortman J."/>
            <person name="Nusbaum C."/>
            <person name="Birren B."/>
        </authorList>
    </citation>
    <scope>NUCLEOTIDE SEQUENCE [LARGE SCALE GENOMIC DNA]</scope>
    <source>
        <strain evidence="2">Dongola</strain>
    </source>
</reference>
<dbReference type="EMBL" id="APCN01007346">
    <property type="status" value="NOT_ANNOTATED_CDS"/>
    <property type="molecule type" value="Genomic_DNA"/>
</dbReference>
<proteinExistence type="predicted"/>
<evidence type="ECO:0000313" key="1">
    <source>
        <dbReference type="EnsemblMetazoa" id="AARA014229-PB"/>
    </source>
</evidence>
<evidence type="ECO:0000313" key="2">
    <source>
        <dbReference type="Proteomes" id="UP000075840"/>
    </source>
</evidence>
<accession>A0A182IFG2</accession>
<keyword evidence="2" id="KW-1185">Reference proteome</keyword>
<sequence length="192" mass="22539">MINQYLSAIAFFCNFCLQINNKKEKKEMFSISNSSISHNHCIVAVQQQKRAKSIHFYSNKRNYQDITFCARFSRILHSTPWRIKEIKKQKAWQTCACCWRLCVKVSCSHGRSRKDYKIISFSFTDSTTPPRFVVLLSRFFLLCFSTSEPKRKGTHVDEISLPLIEFLAWHARKVHRNVCPFLSSRLIGEQYG</sequence>